<dbReference type="Gene3D" id="1.10.8.60">
    <property type="match status" value="2"/>
</dbReference>
<keyword evidence="21" id="KW-0653">Protein transport</keyword>
<dbReference type="AlphaFoldDB" id="A0A556TVN2"/>
<evidence type="ECO:0000256" key="10">
    <source>
        <dbReference type="ARBA" id="ARBA00022448"/>
    </source>
</evidence>
<dbReference type="InterPro" id="IPR039812">
    <property type="entry name" value="Vesicle-fus_ATPase"/>
</dbReference>
<dbReference type="EMBL" id="VCAZ01000022">
    <property type="protein sequence ID" value="TSK87464.1"/>
    <property type="molecule type" value="Genomic_DNA"/>
</dbReference>
<evidence type="ECO:0000256" key="23">
    <source>
        <dbReference type="ARBA" id="ARBA00023054"/>
    </source>
</evidence>
<evidence type="ECO:0000256" key="1">
    <source>
        <dbReference type="ARBA" id="ARBA00001946"/>
    </source>
</evidence>
<evidence type="ECO:0000256" key="17">
    <source>
        <dbReference type="ARBA" id="ARBA00022824"/>
    </source>
</evidence>
<dbReference type="Pfam" id="PF17862">
    <property type="entry name" value="AAA_lid_3"/>
    <property type="match status" value="1"/>
</dbReference>
<feature type="region of interest" description="Disordered" evidence="27">
    <location>
        <begin position="1075"/>
        <end position="1098"/>
    </location>
</feature>
<comment type="similarity">
    <text evidence="6">Belongs to the syntaxin family.</text>
</comment>
<dbReference type="GO" id="GO:0006891">
    <property type="term" value="P:intra-Golgi vesicle-mediated transport"/>
    <property type="evidence" value="ECO:0007669"/>
    <property type="project" value="TreeGrafter"/>
</dbReference>
<dbReference type="Pfam" id="PF21964">
    <property type="entry name" value="NSF_ATPase_lid"/>
    <property type="match status" value="1"/>
</dbReference>
<dbReference type="GO" id="GO:0046872">
    <property type="term" value="F:metal ion binding"/>
    <property type="evidence" value="ECO:0007669"/>
    <property type="project" value="UniProtKB-KW"/>
</dbReference>
<dbReference type="InterPro" id="IPR041569">
    <property type="entry name" value="AAA_lid_3"/>
</dbReference>
<keyword evidence="11" id="KW-0963">Cytoplasm</keyword>
<evidence type="ECO:0000256" key="28">
    <source>
        <dbReference type="SAM" id="Phobius"/>
    </source>
</evidence>
<comment type="similarity">
    <text evidence="7">Belongs to the cyclin-dependent kinase 5 activator family.</text>
</comment>
<keyword evidence="22 28" id="KW-1133">Transmembrane helix</keyword>
<dbReference type="InterPro" id="IPR019529">
    <property type="entry name" value="Syntaxin-18_N"/>
</dbReference>
<dbReference type="InterPro" id="IPR009010">
    <property type="entry name" value="Asp_de-COase-like_dom_sf"/>
</dbReference>
<evidence type="ECO:0000256" key="25">
    <source>
        <dbReference type="ARBA" id="ARBA00048883"/>
    </source>
</evidence>
<evidence type="ECO:0000256" key="13">
    <source>
        <dbReference type="ARBA" id="ARBA00022723"/>
    </source>
</evidence>
<evidence type="ECO:0000256" key="20">
    <source>
        <dbReference type="ARBA" id="ARBA00022892"/>
    </source>
</evidence>
<dbReference type="SUPFAM" id="SSF52540">
    <property type="entry name" value="P-loop containing nucleoside triphosphate hydrolases"/>
    <property type="match status" value="2"/>
</dbReference>
<evidence type="ECO:0000313" key="31">
    <source>
        <dbReference type="Proteomes" id="UP000319801"/>
    </source>
</evidence>
<evidence type="ECO:0000256" key="27">
    <source>
        <dbReference type="SAM" id="MobiDB-lite"/>
    </source>
</evidence>
<keyword evidence="10" id="KW-0813">Transport</keyword>
<dbReference type="InterPro" id="IPR029067">
    <property type="entry name" value="CDC48_domain_2-like_sf"/>
</dbReference>
<dbReference type="GO" id="GO:0005789">
    <property type="term" value="C:endoplasmic reticulum membrane"/>
    <property type="evidence" value="ECO:0007669"/>
    <property type="project" value="UniProtKB-SubCell"/>
</dbReference>
<dbReference type="FunFam" id="1.10.8.60:FF:000031">
    <property type="entry name" value="vesicle-fusing ATPase isoform X1"/>
    <property type="match status" value="1"/>
</dbReference>
<dbReference type="FunFam" id="1.10.8.60:FF:000026">
    <property type="entry name" value="vesicle-fusing ATPase isoform X1"/>
    <property type="match status" value="1"/>
</dbReference>
<comment type="cofactor">
    <cofactor evidence="1">
        <name>Mg(2+)</name>
        <dbReference type="ChEBI" id="CHEBI:18420"/>
    </cofactor>
</comment>
<keyword evidence="31" id="KW-1185">Reference proteome</keyword>
<evidence type="ECO:0000256" key="16">
    <source>
        <dbReference type="ARBA" id="ARBA00022801"/>
    </source>
</evidence>
<dbReference type="FunFam" id="1.20.5.110:FF:000015">
    <property type="entry name" value="Syntaxin-18, putative"/>
    <property type="match status" value="1"/>
</dbReference>
<feature type="compositionally biased region" description="Acidic residues" evidence="27">
    <location>
        <begin position="1075"/>
        <end position="1093"/>
    </location>
</feature>
<evidence type="ECO:0000256" key="11">
    <source>
        <dbReference type="ARBA" id="ARBA00022490"/>
    </source>
</evidence>
<dbReference type="Gene3D" id="1.10.472.10">
    <property type="entry name" value="Cyclin-like"/>
    <property type="match status" value="1"/>
</dbReference>
<dbReference type="Proteomes" id="UP000319801">
    <property type="component" value="Unassembled WGS sequence"/>
</dbReference>
<evidence type="ECO:0000256" key="4">
    <source>
        <dbReference type="ARBA" id="ARBA00004496"/>
    </source>
</evidence>
<keyword evidence="16" id="KW-0378">Hydrolase</keyword>
<comment type="function">
    <text evidence="2">Syntaxin that may be involved in targeting and fusion of Golgi-derived retrograde transport vesicles with the ER.</text>
</comment>
<keyword evidence="13" id="KW-0479">Metal-binding</keyword>
<dbReference type="GO" id="GO:0043001">
    <property type="term" value="P:Golgi to plasma membrane protein transport"/>
    <property type="evidence" value="ECO:0007669"/>
    <property type="project" value="TreeGrafter"/>
</dbReference>
<dbReference type="InterPro" id="IPR003960">
    <property type="entry name" value="ATPase_AAA_CS"/>
</dbReference>
<dbReference type="GO" id="GO:0016887">
    <property type="term" value="F:ATP hydrolysis activity"/>
    <property type="evidence" value="ECO:0007669"/>
    <property type="project" value="InterPro"/>
</dbReference>
<comment type="catalytic activity">
    <reaction evidence="25">
        <text>ATP + H2O = ADP + phosphate + H(+)</text>
        <dbReference type="Rhea" id="RHEA:13065"/>
        <dbReference type="ChEBI" id="CHEBI:15377"/>
        <dbReference type="ChEBI" id="CHEBI:15378"/>
        <dbReference type="ChEBI" id="CHEBI:30616"/>
        <dbReference type="ChEBI" id="CHEBI:43474"/>
        <dbReference type="ChEBI" id="CHEBI:456216"/>
        <dbReference type="EC" id="3.6.4.6"/>
    </reaction>
</comment>
<protein>
    <recommendedName>
        <fullName evidence="9">Syntaxin-18</fullName>
        <ecNumber evidence="8">3.6.4.6</ecNumber>
    </recommendedName>
</protein>
<dbReference type="OrthoDB" id="9982946at2759"/>
<dbReference type="InterPro" id="IPR004944">
    <property type="entry name" value="CDK5_activator"/>
</dbReference>
<keyword evidence="20" id="KW-0931">ER-Golgi transport</keyword>
<dbReference type="CDD" id="cd15850">
    <property type="entry name" value="SNARE_syntaxin18"/>
    <property type="match status" value="1"/>
</dbReference>
<keyword evidence="12 28" id="KW-0812">Transmembrane</keyword>
<dbReference type="FunFam" id="3.40.50.300:FF:000187">
    <property type="entry name" value="Vesicular-fusion ATPase SEC18"/>
    <property type="match status" value="1"/>
</dbReference>
<evidence type="ECO:0000256" key="19">
    <source>
        <dbReference type="ARBA" id="ARBA00022842"/>
    </source>
</evidence>
<evidence type="ECO:0000256" key="5">
    <source>
        <dbReference type="ARBA" id="ARBA00006914"/>
    </source>
</evidence>
<accession>A0A556TVN2</accession>
<evidence type="ECO:0000256" key="15">
    <source>
        <dbReference type="ARBA" id="ARBA00022741"/>
    </source>
</evidence>
<evidence type="ECO:0000256" key="14">
    <source>
        <dbReference type="ARBA" id="ARBA00022737"/>
    </source>
</evidence>
<feature type="transmembrane region" description="Helical" evidence="28">
    <location>
        <begin position="295"/>
        <end position="317"/>
    </location>
</feature>
<dbReference type="GO" id="GO:0005484">
    <property type="term" value="F:SNAP receptor activity"/>
    <property type="evidence" value="ECO:0007669"/>
    <property type="project" value="InterPro"/>
</dbReference>
<dbReference type="Gene3D" id="2.40.40.20">
    <property type="match status" value="1"/>
</dbReference>
<keyword evidence="18" id="KW-0067">ATP-binding</keyword>
<dbReference type="SUPFAM" id="SSF47954">
    <property type="entry name" value="Cyclin-like"/>
    <property type="match status" value="1"/>
</dbReference>
<keyword evidence="24 28" id="KW-0472">Membrane</keyword>
<dbReference type="InterPro" id="IPR003593">
    <property type="entry name" value="AAA+_ATPase"/>
</dbReference>
<dbReference type="SUPFAM" id="SSF54585">
    <property type="entry name" value="Cdc48 domain 2-like"/>
    <property type="match status" value="1"/>
</dbReference>
<evidence type="ECO:0000256" key="18">
    <source>
        <dbReference type="ARBA" id="ARBA00022840"/>
    </source>
</evidence>
<dbReference type="PROSITE" id="PS00914">
    <property type="entry name" value="SYNTAXIN"/>
    <property type="match status" value="1"/>
</dbReference>
<dbReference type="Gene3D" id="3.10.330.10">
    <property type="match status" value="1"/>
</dbReference>
<evidence type="ECO:0000256" key="24">
    <source>
        <dbReference type="ARBA" id="ARBA00023136"/>
    </source>
</evidence>
<keyword evidence="15" id="KW-0547">Nucleotide-binding</keyword>
<keyword evidence="19" id="KW-0460">Magnesium</keyword>
<evidence type="ECO:0000259" key="29">
    <source>
        <dbReference type="SMART" id="SM00382"/>
    </source>
</evidence>
<comment type="subcellular location">
    <subcellularLocation>
        <location evidence="4">Cytoplasm</location>
    </subcellularLocation>
    <subcellularLocation>
        <location evidence="3">Endoplasmic reticulum membrane</location>
        <topology evidence="3">Single-pass type IV membrane protein</topology>
    </subcellularLocation>
</comment>
<proteinExistence type="inferred from homology"/>
<dbReference type="PANTHER" id="PTHR23078:SF3">
    <property type="entry name" value="VESICLE-FUSING ATPASE"/>
    <property type="match status" value="1"/>
</dbReference>
<gene>
    <name evidence="30" type="ORF">Baya_4178</name>
</gene>
<name>A0A556TVN2_BAGYA</name>
<evidence type="ECO:0000256" key="26">
    <source>
        <dbReference type="SAM" id="Coils"/>
    </source>
</evidence>
<evidence type="ECO:0000256" key="3">
    <source>
        <dbReference type="ARBA" id="ARBA00004163"/>
    </source>
</evidence>
<dbReference type="Pfam" id="PF10496">
    <property type="entry name" value="Syntaxin-18_N"/>
    <property type="match status" value="1"/>
</dbReference>
<feature type="region of interest" description="Disordered" evidence="27">
    <location>
        <begin position="166"/>
        <end position="194"/>
    </location>
</feature>
<dbReference type="CDD" id="cd19504">
    <property type="entry name" value="RecA-like_NSF-SEC18_r1-like"/>
    <property type="match status" value="1"/>
</dbReference>
<dbReference type="SUPFAM" id="SSF50692">
    <property type="entry name" value="ADC-like"/>
    <property type="match status" value="1"/>
</dbReference>
<dbReference type="InterPro" id="IPR027417">
    <property type="entry name" value="P-loop_NTPase"/>
</dbReference>
<dbReference type="Gene3D" id="3.40.50.300">
    <property type="entry name" value="P-loop containing nucleotide triphosphate hydrolases"/>
    <property type="match status" value="2"/>
</dbReference>
<dbReference type="Pfam" id="PF03261">
    <property type="entry name" value="CDK5_activator"/>
    <property type="match status" value="1"/>
</dbReference>
<dbReference type="GO" id="GO:0061575">
    <property type="term" value="F:cyclin-dependent protein serine/threonine kinase activator activity"/>
    <property type="evidence" value="ECO:0007669"/>
    <property type="project" value="InterPro"/>
</dbReference>
<evidence type="ECO:0000256" key="2">
    <source>
        <dbReference type="ARBA" id="ARBA00003746"/>
    </source>
</evidence>
<dbReference type="FunFam" id="3.40.50.300:FF:000166">
    <property type="entry name" value="vesicle-fusing ATPase isoform X1"/>
    <property type="match status" value="1"/>
</dbReference>
<dbReference type="GO" id="GO:0016533">
    <property type="term" value="C:protein kinase 5 complex"/>
    <property type="evidence" value="ECO:0007669"/>
    <property type="project" value="InterPro"/>
</dbReference>
<evidence type="ECO:0000256" key="6">
    <source>
        <dbReference type="ARBA" id="ARBA00009063"/>
    </source>
</evidence>
<dbReference type="PANTHER" id="PTHR23078">
    <property type="entry name" value="VESICULAR-FUSION PROTEIN NSF"/>
    <property type="match status" value="1"/>
</dbReference>
<keyword evidence="14" id="KW-0677">Repeat</keyword>
<dbReference type="Pfam" id="PF00004">
    <property type="entry name" value="AAA"/>
    <property type="match status" value="2"/>
</dbReference>
<keyword evidence="23 26" id="KW-0175">Coiled coil</keyword>
<evidence type="ECO:0000256" key="12">
    <source>
        <dbReference type="ARBA" id="ARBA00022692"/>
    </source>
</evidence>
<dbReference type="InterPro" id="IPR006012">
    <property type="entry name" value="Syntaxin/epimorphin_CS"/>
</dbReference>
<dbReference type="InterPro" id="IPR054419">
    <property type="entry name" value="NSF_ATPase_lid"/>
</dbReference>
<dbReference type="GO" id="GO:0035494">
    <property type="term" value="P:SNARE complex disassembly"/>
    <property type="evidence" value="ECO:0007669"/>
    <property type="project" value="InterPro"/>
</dbReference>
<evidence type="ECO:0000256" key="7">
    <source>
        <dbReference type="ARBA" id="ARBA00010175"/>
    </source>
</evidence>
<feature type="compositionally biased region" description="Basic and acidic residues" evidence="27">
    <location>
        <begin position="166"/>
        <end position="176"/>
    </location>
</feature>
<dbReference type="SMART" id="SM00382">
    <property type="entry name" value="AAA"/>
    <property type="match status" value="2"/>
</dbReference>
<feature type="domain" description="AAA+ ATPase" evidence="29">
    <location>
        <begin position="781"/>
        <end position="917"/>
    </location>
</feature>
<dbReference type="GO" id="GO:0005524">
    <property type="term" value="F:ATP binding"/>
    <property type="evidence" value="ECO:0007669"/>
    <property type="project" value="UniProtKB-KW"/>
</dbReference>
<dbReference type="InterPro" id="IPR036915">
    <property type="entry name" value="Cyclin-like_sf"/>
</dbReference>
<evidence type="ECO:0000256" key="22">
    <source>
        <dbReference type="ARBA" id="ARBA00022989"/>
    </source>
</evidence>
<dbReference type="PROSITE" id="PS00674">
    <property type="entry name" value="AAA"/>
    <property type="match status" value="1"/>
</dbReference>
<evidence type="ECO:0000256" key="8">
    <source>
        <dbReference type="ARBA" id="ARBA00012674"/>
    </source>
</evidence>
<dbReference type="GO" id="GO:0005795">
    <property type="term" value="C:Golgi stack"/>
    <property type="evidence" value="ECO:0007669"/>
    <property type="project" value="TreeGrafter"/>
</dbReference>
<comment type="caution">
    <text evidence="30">The sequence shown here is derived from an EMBL/GenBank/DDBJ whole genome shotgun (WGS) entry which is preliminary data.</text>
</comment>
<feature type="coiled-coil region" evidence="26">
    <location>
        <begin position="215"/>
        <end position="242"/>
    </location>
</feature>
<dbReference type="EC" id="3.6.4.6" evidence="8"/>
<evidence type="ECO:0000256" key="9">
    <source>
        <dbReference type="ARBA" id="ARBA00019409"/>
    </source>
</evidence>
<feature type="domain" description="AAA+ ATPase" evidence="29">
    <location>
        <begin position="498"/>
        <end position="645"/>
    </location>
</feature>
<organism evidence="30 31">
    <name type="scientific">Bagarius yarrelli</name>
    <name type="common">Goonch</name>
    <name type="synonym">Bagrus yarrelli</name>
    <dbReference type="NCBI Taxonomy" id="175774"/>
    <lineage>
        <taxon>Eukaryota</taxon>
        <taxon>Metazoa</taxon>
        <taxon>Chordata</taxon>
        <taxon>Craniata</taxon>
        <taxon>Vertebrata</taxon>
        <taxon>Euteleostomi</taxon>
        <taxon>Actinopterygii</taxon>
        <taxon>Neopterygii</taxon>
        <taxon>Teleostei</taxon>
        <taxon>Ostariophysi</taxon>
        <taxon>Siluriformes</taxon>
        <taxon>Sisoridae</taxon>
        <taxon>Sisorinae</taxon>
        <taxon>Bagarius</taxon>
    </lineage>
</organism>
<dbReference type="InterPro" id="IPR003959">
    <property type="entry name" value="ATPase_AAA_core"/>
</dbReference>
<sequence>MAVDITLLFKASVKTVKTRNRAIGVGPESGKDELMRRNRPKNSFSSKAKEVIANISKLKDFLLQHRKDYVNAGSLLSSDVSRMTDCERDQIDQDAQIFMRTCSDAIKQLRTEAEKTVISAQMKEHRGAVLDLIEVYLKGVCKLYSEQRAIRVKRVVDKKRLSRLESEQQMKVEKPQSDSAETAAPDENNEKPVCDGGVDLWEDSRVEDELSPEEIQMFEQENQRLVSEMNSLVDEVRQIEGKVVEISRLQEIFAEKVLQQETEIDNIHQLVVGATENVKEGNEDIREAIKNNAGFRVWILFFLVMCSFSLLFLDWHVSVKTTLNHKFVFTVKDHHTVTPGTIAFSLSQRKWAGLSIGQDVEVSVYNFDKSKQCIGAMMIEIDFLQKKNTDSSLYDSDKMASDFIQQFNNQAFTVGQQIEIGLLLGNSQVIFEKAENSSLTLVGKAKTKEARQTIINPDWNFERMGIGGLDKEFSDIFRRAFASRVFPPDIVEQMGCKHVKGILLFGPPGCGKTLMARQIGKMLNAREPKVVNGPEILNKYVGESEANIRKLFADAEEEQKRLGANSGLHIIIFDELDAICKQRGTGASSTGVHDTVVNQLLSKIDGVEQLNNILVIGMTNRPDLIDDALMRPGRFEVKMEIGLPDEKGRLQILSIHTSKMREFNLLAADVVLQELATETKNYSGAELEGLVRAAQSTAMNRHIKATTTVEVDLEKAEKLQVCRADFMGSLNNDIKPAFGTNQEDYASYIMNGIIKWGDPVSHVLEDGELLVQQTKNSDRTPLVSVLLEGPPHSGKTALAAKIAEGSHFPFIKICSPDKMIGHSEITKCQAIKKIFDDAYKSQLSCVVVDDIECLLDYVPIGPRFSNLVLQALLVLLKKAPPHGRKLLIIGTTSRKDVLQEMEMLNAFSTTIHVQNISTGEQLVEALELLSSFTDAERATIAKQVKGKKVWIGIKKLLMLIEMSLQMDQDYRVSKFLTLLRDEGATANEAFSFFPFFYIEIVASESNELSPVLHLVIERRASFSLSIMETTLSETPGYRKAAHCNEAAENNKNIKNPKVVDVISCKYAITVSMIEEEEEEENLPAGDGEGDSQEENTVSNLNHKTSQSANLIVFAQEQRQIVSNSKSISDVTFRDQTQSPTLVKQIFLNVSITKLLYCLSEFLCRRCYRVKSLLLHEPVQWLHAVDNALTRWGWQEHCFISLPSLVFLYMTCRTVMSAEIDSEDKLRQELYICLYLTYLYMGTEWRRILGSVSGDYPVHQRRHAKAKY</sequence>
<dbReference type="GO" id="GO:0006886">
    <property type="term" value="P:intracellular protein transport"/>
    <property type="evidence" value="ECO:0007669"/>
    <property type="project" value="InterPro"/>
</dbReference>
<keyword evidence="17" id="KW-0256">Endoplasmic reticulum</keyword>
<reference evidence="30 31" key="1">
    <citation type="journal article" date="2019" name="Genome Biol. Evol.">
        <title>Whole-Genome Sequencing of the Giant Devil Catfish, Bagarius yarrelli.</title>
        <authorList>
            <person name="Jiang W."/>
            <person name="Lv Y."/>
            <person name="Cheng L."/>
            <person name="Yang K."/>
            <person name="Chao B."/>
            <person name="Wang X."/>
            <person name="Li Y."/>
            <person name="Pan X."/>
            <person name="You X."/>
            <person name="Zhang Y."/>
            <person name="Yang J."/>
            <person name="Li J."/>
            <person name="Zhang X."/>
            <person name="Liu S."/>
            <person name="Sun C."/>
            <person name="Yang J."/>
            <person name="Shi Q."/>
        </authorList>
    </citation>
    <scope>NUCLEOTIDE SEQUENCE [LARGE SCALE GENOMIC DNA]</scope>
    <source>
        <strain evidence="30">JWS20170419001</strain>
        <tissue evidence="30">Muscle</tissue>
    </source>
</reference>
<evidence type="ECO:0000256" key="21">
    <source>
        <dbReference type="ARBA" id="ARBA00022927"/>
    </source>
</evidence>
<evidence type="ECO:0000313" key="30">
    <source>
        <dbReference type="EMBL" id="TSK87464.1"/>
    </source>
</evidence>
<dbReference type="SUPFAM" id="SSF58038">
    <property type="entry name" value="SNARE fusion complex"/>
    <property type="match status" value="1"/>
</dbReference>
<comment type="similarity">
    <text evidence="5">Belongs to the AAA ATPase family.</text>
</comment>